<keyword evidence="2" id="KW-0479">Metal-binding</keyword>
<dbReference type="InterPro" id="IPR014001">
    <property type="entry name" value="Helicase_ATP-bd"/>
</dbReference>
<evidence type="ECO:0000259" key="14">
    <source>
        <dbReference type="PROSITE" id="PS51194"/>
    </source>
</evidence>
<dbReference type="InterPro" id="IPR001841">
    <property type="entry name" value="Znf_RING"/>
</dbReference>
<dbReference type="PROSITE" id="PS50089">
    <property type="entry name" value="ZF_RING_2"/>
    <property type="match status" value="1"/>
</dbReference>
<evidence type="ECO:0000256" key="5">
    <source>
        <dbReference type="ARBA" id="ARBA00022801"/>
    </source>
</evidence>
<dbReference type="InterPro" id="IPR000330">
    <property type="entry name" value="SNF2_N"/>
</dbReference>
<evidence type="ECO:0000256" key="3">
    <source>
        <dbReference type="ARBA" id="ARBA00022741"/>
    </source>
</evidence>
<feature type="domain" description="RING-type" evidence="12">
    <location>
        <begin position="959"/>
        <end position="1003"/>
    </location>
</feature>
<organism evidence="15 16">
    <name type="scientific">Filobasidium floriforme</name>
    <dbReference type="NCBI Taxonomy" id="5210"/>
    <lineage>
        <taxon>Eukaryota</taxon>
        <taxon>Fungi</taxon>
        <taxon>Dikarya</taxon>
        <taxon>Basidiomycota</taxon>
        <taxon>Agaricomycotina</taxon>
        <taxon>Tremellomycetes</taxon>
        <taxon>Filobasidiales</taxon>
        <taxon>Filobasidiaceae</taxon>
        <taxon>Filobasidium</taxon>
    </lineage>
</organism>
<accession>A0A8K0NR18</accession>
<comment type="similarity">
    <text evidence="1">Belongs to the SNF2/RAD54 helicase family.</text>
</comment>
<feature type="domain" description="Helicase ATP-binding" evidence="13">
    <location>
        <begin position="577"/>
        <end position="756"/>
    </location>
</feature>
<evidence type="ECO:0000256" key="10">
    <source>
        <dbReference type="SAM" id="Coils"/>
    </source>
</evidence>
<evidence type="ECO:0000256" key="4">
    <source>
        <dbReference type="ARBA" id="ARBA00022771"/>
    </source>
</evidence>
<keyword evidence="16" id="KW-1185">Reference proteome</keyword>
<evidence type="ECO:0000256" key="2">
    <source>
        <dbReference type="ARBA" id="ARBA00022723"/>
    </source>
</evidence>
<dbReference type="GO" id="GO:0016787">
    <property type="term" value="F:hydrolase activity"/>
    <property type="evidence" value="ECO:0007669"/>
    <property type="project" value="UniProtKB-KW"/>
</dbReference>
<evidence type="ECO:0000256" key="7">
    <source>
        <dbReference type="ARBA" id="ARBA00022833"/>
    </source>
</evidence>
<dbReference type="InterPro" id="IPR038718">
    <property type="entry name" value="SNF2-like_sf"/>
</dbReference>
<evidence type="ECO:0000256" key="8">
    <source>
        <dbReference type="ARBA" id="ARBA00022840"/>
    </source>
</evidence>
<dbReference type="PROSITE" id="PS51194">
    <property type="entry name" value="HELICASE_CTER"/>
    <property type="match status" value="1"/>
</dbReference>
<dbReference type="InterPro" id="IPR049730">
    <property type="entry name" value="SNF2/RAD54-like_C"/>
</dbReference>
<name>A0A8K0NR18_9TREE</name>
<evidence type="ECO:0000256" key="6">
    <source>
        <dbReference type="ARBA" id="ARBA00022806"/>
    </source>
</evidence>
<dbReference type="PROSITE" id="PS51192">
    <property type="entry name" value="HELICASE_ATP_BIND_1"/>
    <property type="match status" value="1"/>
</dbReference>
<sequence length="1221" mass="135900">MYARSSELDERVVQHFGASPDELEDVPDFVYAFVDKLGKELPNDTEVLFEAAEPEGDPTKGGHGYGIATCTEDGCMLDLFLTADPELEDGGKSTGLGSIEAFKMHCMEEPHIAAREKRLRQDKRKVKANGSLTDFGARPSMAQVEQAASQSQGLYGFSETDTDEATDDIPRPRWAAIGAGAPSDFSETENEDDDVKPVIPKPTVNKGKGKAKANDWNPIVLLSSDEDDNLPIRPVGIKRRRDLGPHSSIGSDPATAIQLDSDEDVKPVFSSTPGSQRRKQKQMKLDRFYGGKTSGEIKIDDDDDDATPPAASIDHKPTMHDQVDVKPNVDVKPDLQPPQTDFFTVPAGKTYEKEEARLRLIQEKNLLNGLHAGAQAPGLRPLIANRLSVLHNMVQTTFKNSSTPYLTFPSRTLLERIPGLANIWKDVLEMWIKRDESERKRIQAAYEERLRMMQAAGAPGPPGLPGLDYGGNAQANAQAGPSRIPAYPMGPTPSGSRFNMNVSPGPDESLPVRAGVPLQENELAKFFEDALDGFAEDETVAAAATKLGLASMDEALPSMQVKLMPHQVIGVAWMLDMERNPLRKGGILADSMGLGKTIQMIATMAENQSEDRKRKTTLIIAPVALLEQWEQEIRRFVKHKWRIHLYHGKGNKISLAQMKHCDIILTSFGQVANALPSEKPGPNDDSSDDMNKRGDLLKMNWYRVCVDEASQIRNSKTKSAKAIYQLKSTFRWILSGTLVVNTLVDLFSPLYFLNISELSVWENFRDKVQKLEKRRPDLAVKRVQAVLKYACKRRTADSKIDGQPILTLPPKTLVKRMPAFDQDERTVYDVIEARAIARFNKFLKANTVLKNYAHVLTMILRLRQICNHVSLICRKPGEQGHADDLMISNAEMTFNPKATEEPGWNREAEIERARTVGGDELVNKLIQKFMERQSELEDAEKEQDEQREEDQLADIDLECAVCFEPFGHDERVTVCCHSFCVTCIELVIKPATAQPVIACPLCREPLHAGKVFIAAAFKPVDDVKEEKDVVDDLKLDLNLEEKMPPSTKMIQCLELIQGWIAAGPTDKIIIFSQFVTMINILDDYMRMNGVDTATYTGQMSKDDRDEVLADFKRPEGPKVLIISTKAGGVGLNLTCANKVILLDHTWTYAATAQAVDRAWRIGQIKPVEVIELSIENTIEARILALQEKKKQLADGAFGEGGNQKLGRLSLQDLRMLFDRNA</sequence>
<keyword evidence="4 9" id="KW-0863">Zinc-finger</keyword>
<protein>
    <submittedName>
        <fullName evidence="15">Uncharacterized protein</fullName>
    </submittedName>
</protein>
<dbReference type="GO" id="GO:0005634">
    <property type="term" value="C:nucleus"/>
    <property type="evidence" value="ECO:0007669"/>
    <property type="project" value="TreeGrafter"/>
</dbReference>
<evidence type="ECO:0000313" key="16">
    <source>
        <dbReference type="Proteomes" id="UP000812966"/>
    </source>
</evidence>
<dbReference type="Gene3D" id="3.30.40.10">
    <property type="entry name" value="Zinc/RING finger domain, C3HC4 (zinc finger)"/>
    <property type="match status" value="1"/>
</dbReference>
<dbReference type="Proteomes" id="UP000812966">
    <property type="component" value="Unassembled WGS sequence"/>
</dbReference>
<dbReference type="Gene3D" id="3.40.50.300">
    <property type="entry name" value="P-loop containing nucleotide triphosphate hydrolases"/>
    <property type="match status" value="1"/>
</dbReference>
<dbReference type="PANTHER" id="PTHR45626:SF16">
    <property type="entry name" value="ATP-DEPENDENT HELICASE ULS1"/>
    <property type="match status" value="1"/>
</dbReference>
<gene>
    <name evidence="15" type="ORF">FFLO_02703</name>
</gene>
<dbReference type="GO" id="GO:0005737">
    <property type="term" value="C:cytoplasm"/>
    <property type="evidence" value="ECO:0007669"/>
    <property type="project" value="TreeGrafter"/>
</dbReference>
<dbReference type="GO" id="GO:0008270">
    <property type="term" value="F:zinc ion binding"/>
    <property type="evidence" value="ECO:0007669"/>
    <property type="project" value="UniProtKB-KW"/>
</dbReference>
<keyword evidence="8" id="KW-0067">ATP-binding</keyword>
<dbReference type="SMART" id="SM00490">
    <property type="entry name" value="HELICc"/>
    <property type="match status" value="1"/>
</dbReference>
<evidence type="ECO:0000259" key="13">
    <source>
        <dbReference type="PROSITE" id="PS51192"/>
    </source>
</evidence>
<evidence type="ECO:0000313" key="15">
    <source>
        <dbReference type="EMBL" id="KAG7561886.1"/>
    </source>
</evidence>
<dbReference type="AlphaFoldDB" id="A0A8K0NR18"/>
<dbReference type="GO" id="GO:0005524">
    <property type="term" value="F:ATP binding"/>
    <property type="evidence" value="ECO:0007669"/>
    <property type="project" value="UniProtKB-KW"/>
</dbReference>
<keyword evidence="3" id="KW-0547">Nucleotide-binding</keyword>
<dbReference type="PANTHER" id="PTHR45626">
    <property type="entry name" value="TRANSCRIPTION TERMINATION FACTOR 2-RELATED"/>
    <property type="match status" value="1"/>
</dbReference>
<comment type="caution">
    <text evidence="15">The sequence shown here is derived from an EMBL/GenBank/DDBJ whole genome shotgun (WGS) entry which is preliminary data.</text>
</comment>
<dbReference type="SMART" id="SM00487">
    <property type="entry name" value="DEXDc"/>
    <property type="match status" value="1"/>
</dbReference>
<dbReference type="InterPro" id="IPR027417">
    <property type="entry name" value="P-loop_NTPase"/>
</dbReference>
<feature type="coiled-coil region" evidence="10">
    <location>
        <begin position="922"/>
        <end position="949"/>
    </location>
</feature>
<dbReference type="CDD" id="cd18008">
    <property type="entry name" value="DEXDc_SHPRH-like"/>
    <property type="match status" value="1"/>
</dbReference>
<dbReference type="PROSITE" id="PS00518">
    <property type="entry name" value="ZF_RING_1"/>
    <property type="match status" value="1"/>
</dbReference>
<feature type="region of interest" description="Disordered" evidence="11">
    <location>
        <begin position="240"/>
        <end position="319"/>
    </location>
</feature>
<feature type="domain" description="Helicase C-terminal" evidence="14">
    <location>
        <begin position="1054"/>
        <end position="1196"/>
    </location>
</feature>
<dbReference type="EMBL" id="JABELV010000044">
    <property type="protein sequence ID" value="KAG7561886.1"/>
    <property type="molecule type" value="Genomic_DNA"/>
</dbReference>
<dbReference type="GO" id="GO:0008094">
    <property type="term" value="F:ATP-dependent activity, acting on DNA"/>
    <property type="evidence" value="ECO:0007669"/>
    <property type="project" value="TreeGrafter"/>
</dbReference>
<proteinExistence type="inferred from homology"/>
<dbReference type="InterPro" id="IPR017907">
    <property type="entry name" value="Znf_RING_CS"/>
</dbReference>
<dbReference type="InterPro" id="IPR013083">
    <property type="entry name" value="Znf_RING/FYVE/PHD"/>
</dbReference>
<feature type="compositionally biased region" description="Polar residues" evidence="11">
    <location>
        <begin position="493"/>
        <end position="502"/>
    </location>
</feature>
<keyword evidence="7" id="KW-0862">Zinc</keyword>
<evidence type="ECO:0000259" key="12">
    <source>
        <dbReference type="PROSITE" id="PS50089"/>
    </source>
</evidence>
<dbReference type="InterPro" id="IPR050628">
    <property type="entry name" value="SNF2_RAD54_helicase_TF"/>
</dbReference>
<reference evidence="15" key="1">
    <citation type="submission" date="2020-04" db="EMBL/GenBank/DDBJ databases">
        <title>Analysis of mating type loci in Filobasidium floriforme.</title>
        <authorList>
            <person name="Nowrousian M."/>
        </authorList>
    </citation>
    <scope>NUCLEOTIDE SEQUENCE</scope>
    <source>
        <strain evidence="15">CBS 6242</strain>
    </source>
</reference>
<dbReference type="Pfam" id="PF00176">
    <property type="entry name" value="SNF2-rel_dom"/>
    <property type="match status" value="1"/>
</dbReference>
<keyword evidence="10" id="KW-0175">Coiled coil</keyword>
<dbReference type="Pfam" id="PF00271">
    <property type="entry name" value="Helicase_C"/>
    <property type="match status" value="1"/>
</dbReference>
<keyword evidence="5" id="KW-0378">Hydrolase</keyword>
<feature type="region of interest" description="Disordered" evidence="11">
    <location>
        <begin position="472"/>
        <end position="510"/>
    </location>
</feature>
<dbReference type="SUPFAM" id="SSF57850">
    <property type="entry name" value="RING/U-box"/>
    <property type="match status" value="1"/>
</dbReference>
<dbReference type="CDD" id="cd18793">
    <property type="entry name" value="SF2_C_SNF"/>
    <property type="match status" value="1"/>
</dbReference>
<dbReference type="Gene3D" id="3.40.50.10810">
    <property type="entry name" value="Tandem AAA-ATPase domain"/>
    <property type="match status" value="1"/>
</dbReference>
<dbReference type="SUPFAM" id="SSF52540">
    <property type="entry name" value="P-loop containing nucleoside triphosphate hydrolases"/>
    <property type="match status" value="2"/>
</dbReference>
<feature type="region of interest" description="Disordered" evidence="11">
    <location>
        <begin position="180"/>
        <end position="211"/>
    </location>
</feature>
<evidence type="ECO:0000256" key="9">
    <source>
        <dbReference type="PROSITE-ProRule" id="PRU00175"/>
    </source>
</evidence>
<keyword evidence="6" id="KW-0347">Helicase</keyword>
<dbReference type="GO" id="GO:0000724">
    <property type="term" value="P:double-strand break repair via homologous recombination"/>
    <property type="evidence" value="ECO:0007669"/>
    <property type="project" value="TreeGrafter"/>
</dbReference>
<dbReference type="InterPro" id="IPR001650">
    <property type="entry name" value="Helicase_C-like"/>
</dbReference>
<evidence type="ECO:0000256" key="11">
    <source>
        <dbReference type="SAM" id="MobiDB-lite"/>
    </source>
</evidence>
<dbReference type="SMART" id="SM00184">
    <property type="entry name" value="RING"/>
    <property type="match status" value="1"/>
</dbReference>
<dbReference type="GO" id="GO:0004386">
    <property type="term" value="F:helicase activity"/>
    <property type="evidence" value="ECO:0007669"/>
    <property type="project" value="UniProtKB-KW"/>
</dbReference>
<evidence type="ECO:0000256" key="1">
    <source>
        <dbReference type="ARBA" id="ARBA00007025"/>
    </source>
</evidence>